<evidence type="ECO:0000256" key="2">
    <source>
        <dbReference type="SAM" id="SignalP"/>
    </source>
</evidence>
<gene>
    <name evidence="3" type="ORF">ACK2TP_09410</name>
</gene>
<evidence type="ECO:0000313" key="3">
    <source>
        <dbReference type="EMBL" id="MFN2975979.1"/>
    </source>
</evidence>
<feature type="chain" id="PRO_5046717355" description="DUF4412 domain-containing protein" evidence="2">
    <location>
        <begin position="30"/>
        <end position="376"/>
    </location>
</feature>
<keyword evidence="2" id="KW-0732">Signal</keyword>
<proteinExistence type="predicted"/>
<comment type="caution">
    <text evidence="3">The sequence shown here is derived from an EMBL/GenBank/DDBJ whole genome shotgun (WGS) entry which is preliminary data.</text>
</comment>
<reference evidence="3 4" key="1">
    <citation type="submission" date="2024-12" db="EMBL/GenBank/DDBJ databases">
        <authorList>
            <person name="Lee Y."/>
        </authorList>
    </citation>
    <scope>NUCLEOTIDE SEQUENCE [LARGE SCALE GENOMIC DNA]</scope>
    <source>
        <strain evidence="3 4">03SUJ4</strain>
    </source>
</reference>
<feature type="compositionally biased region" description="Low complexity" evidence="1">
    <location>
        <begin position="273"/>
        <end position="292"/>
    </location>
</feature>
<evidence type="ECO:0000313" key="4">
    <source>
        <dbReference type="Proteomes" id="UP001634747"/>
    </source>
</evidence>
<evidence type="ECO:0008006" key="5">
    <source>
        <dbReference type="Google" id="ProtNLM"/>
    </source>
</evidence>
<name>A0ABW9KJL4_9BACT</name>
<feature type="region of interest" description="Disordered" evidence="1">
    <location>
        <begin position="254"/>
        <end position="292"/>
    </location>
</feature>
<sequence>MLTNRSATRSLPLAAALLGNVLQPVLAHADVSYQETMQITGGTVVGMLKMAGAFSSQVRQLSGPMTFKVMIHGNRMVRAGLHTTQIIDLDRQTITMVDHDKRSYSVVTFQQMEQQMAKVVSQAKGTTAAGSTGDQVAFNAHITSNGTTRQVDGRSAAESLLTVTFTQPDASKSAMAATSEIWSVADCPGLSELRAFRERLSKELSVQIESASMASLLSSQPGGAQALAELQKESAKMTGFPVLQVTRVGFTANGEPLPPPSAVPLAHNENQGSSEAASIAKETATATATQTASDQMSKLGTFGRALSGATMGSLLHHTQKASPAAGKSGSGTADAAAAVLMEAQTQASSFSVAPVELSGFDVPTGYKAVSSPLNSR</sequence>
<feature type="signal peptide" evidence="2">
    <location>
        <begin position="1"/>
        <end position="29"/>
    </location>
</feature>
<protein>
    <recommendedName>
        <fullName evidence="5">DUF4412 domain-containing protein</fullName>
    </recommendedName>
</protein>
<dbReference type="Proteomes" id="UP001634747">
    <property type="component" value="Unassembled WGS sequence"/>
</dbReference>
<dbReference type="RefSeq" id="WP_263412517.1">
    <property type="nucleotide sequence ID" value="NZ_BAABBH010000001.1"/>
</dbReference>
<evidence type="ECO:0000256" key="1">
    <source>
        <dbReference type="SAM" id="MobiDB-lite"/>
    </source>
</evidence>
<organism evidence="3 4">
    <name type="scientific">Terriglobus aquaticus</name>
    <dbReference type="NCBI Taxonomy" id="940139"/>
    <lineage>
        <taxon>Bacteria</taxon>
        <taxon>Pseudomonadati</taxon>
        <taxon>Acidobacteriota</taxon>
        <taxon>Terriglobia</taxon>
        <taxon>Terriglobales</taxon>
        <taxon>Acidobacteriaceae</taxon>
        <taxon>Terriglobus</taxon>
    </lineage>
</organism>
<keyword evidence="4" id="KW-1185">Reference proteome</keyword>
<dbReference type="EMBL" id="JBJYXY010000001">
    <property type="protein sequence ID" value="MFN2975979.1"/>
    <property type="molecule type" value="Genomic_DNA"/>
</dbReference>
<accession>A0ABW9KJL4</accession>